<organism evidence="12 13">
    <name type="scientific">Latilactobacillus curvatus</name>
    <name type="common">Lactobacillus curvatus</name>
    <dbReference type="NCBI Taxonomy" id="28038"/>
    <lineage>
        <taxon>Bacteria</taxon>
        <taxon>Bacillati</taxon>
        <taxon>Bacillota</taxon>
        <taxon>Bacilli</taxon>
        <taxon>Lactobacillales</taxon>
        <taxon>Lactobacillaceae</taxon>
        <taxon>Latilactobacillus</taxon>
    </lineage>
</organism>
<sequence>MREFNRAMKFFFHYLKRYKPSFAIILVMTVIATYLQVKAPEYIGDALNELVKYATKFQILKAQHLPTSGASKDAFVEVIVSLILFYVFSSAATLVSGAVFSRVNALSTNRMRIGLFNKLQQMQIKYFDRHSDGDILSRFTSDLDNIYNAMNQVLSQLVSGTALLIGLLIMMFRKDVQLAWVTIASVPISFILAWIIINKAQKYVNVQQDEVGKLNGYINEKITGQKVIITNSLQEETIDGFIEHNENVRKATLKGQIYSGMIFPLMQGMSLVNTAIVISYGSWLAVNGDIKKSIALGLVVTFVQYSQQFYNQIAQLSSSYSMIQLAITGARRVNEVFDEDDEVRPTDGVQFEGIERSVTMEHVDFSYLPGKQILHDVNIEVDKGQMIALVGPTGSGKTTVMNLMNRFYDVDQGAVKIDDIDIREMDLDALRSHVGIVLQESVLFSGTIRDNIVFGKPDATDEEVVAAAQQAHIHDFIMTLDDGYQTAVSEEDNIFSTGQKQLISIARTIITDPALLILDEATSNVDTVTESHIQKAMDNVIQGRTSFVIAHRLKTILNADRIIVLKDGRIIEEGSHQELLAEKGFYAELYNNQFVFE</sequence>
<reference evidence="12 13" key="1">
    <citation type="submission" date="2017-07" db="EMBL/GenBank/DDBJ databases">
        <title>Lactobacillus curvatus MRS6 whole genome.</title>
        <authorList>
            <person name="Jans C."/>
            <person name="Lagler S."/>
            <person name="Lacroix C."/>
            <person name="Meile L."/>
            <person name="Stevens M.J.A."/>
        </authorList>
    </citation>
    <scope>NUCLEOTIDE SEQUENCE [LARGE SCALE GENOMIC DNA]</scope>
    <source>
        <strain evidence="12 13">MRS6</strain>
    </source>
</reference>
<dbReference type="Pfam" id="PF00664">
    <property type="entry name" value="ABC_membrane"/>
    <property type="match status" value="1"/>
</dbReference>
<dbReference type="Pfam" id="PF00005">
    <property type="entry name" value="ABC_tran"/>
    <property type="match status" value="1"/>
</dbReference>
<evidence type="ECO:0000313" key="12">
    <source>
        <dbReference type="EMBL" id="ASN60739.1"/>
    </source>
</evidence>
<accession>A0AAC9URM8</accession>
<feature type="domain" description="ABC transmembrane type-1" evidence="11">
    <location>
        <begin position="23"/>
        <end position="325"/>
    </location>
</feature>
<comment type="subcellular location">
    <subcellularLocation>
        <location evidence="1">Cell membrane</location>
        <topology evidence="1">Multi-pass membrane protein</topology>
    </subcellularLocation>
</comment>
<evidence type="ECO:0000256" key="9">
    <source>
        <dbReference type="SAM" id="Phobius"/>
    </source>
</evidence>
<dbReference type="FunFam" id="1.20.1560.10:FF:000011">
    <property type="entry name" value="Multidrug ABC transporter ATP-binding protein"/>
    <property type="match status" value="1"/>
</dbReference>
<dbReference type="InterPro" id="IPR003439">
    <property type="entry name" value="ABC_transporter-like_ATP-bd"/>
</dbReference>
<dbReference type="SUPFAM" id="SSF90123">
    <property type="entry name" value="ABC transporter transmembrane region"/>
    <property type="match status" value="1"/>
</dbReference>
<dbReference type="InterPro" id="IPR003593">
    <property type="entry name" value="AAA+_ATPase"/>
</dbReference>
<dbReference type="InterPro" id="IPR027417">
    <property type="entry name" value="P-loop_NTPase"/>
</dbReference>
<evidence type="ECO:0000256" key="7">
    <source>
        <dbReference type="ARBA" id="ARBA00022989"/>
    </source>
</evidence>
<feature type="transmembrane region" description="Helical" evidence="9">
    <location>
        <begin position="21"/>
        <end position="37"/>
    </location>
</feature>
<keyword evidence="3" id="KW-1003">Cell membrane</keyword>
<dbReference type="GO" id="GO:0016887">
    <property type="term" value="F:ATP hydrolysis activity"/>
    <property type="evidence" value="ECO:0007669"/>
    <property type="project" value="InterPro"/>
</dbReference>
<evidence type="ECO:0000256" key="6">
    <source>
        <dbReference type="ARBA" id="ARBA00022840"/>
    </source>
</evidence>
<keyword evidence="6" id="KW-0067">ATP-binding</keyword>
<dbReference type="Proteomes" id="UP000199749">
    <property type="component" value="Chromosome"/>
</dbReference>
<feature type="transmembrane region" description="Helical" evidence="9">
    <location>
        <begin position="178"/>
        <end position="197"/>
    </location>
</feature>
<dbReference type="SUPFAM" id="SSF52540">
    <property type="entry name" value="P-loop containing nucleoside triphosphate hydrolases"/>
    <property type="match status" value="1"/>
</dbReference>
<evidence type="ECO:0000259" key="11">
    <source>
        <dbReference type="PROSITE" id="PS50929"/>
    </source>
</evidence>
<evidence type="ECO:0000256" key="5">
    <source>
        <dbReference type="ARBA" id="ARBA00022741"/>
    </source>
</evidence>
<dbReference type="InterPro" id="IPR036640">
    <property type="entry name" value="ABC1_TM_sf"/>
</dbReference>
<keyword evidence="5" id="KW-0547">Nucleotide-binding</keyword>
<dbReference type="CDD" id="cd18547">
    <property type="entry name" value="ABC_6TM_Tm288_like"/>
    <property type="match status" value="1"/>
</dbReference>
<dbReference type="PANTHER" id="PTHR43394">
    <property type="entry name" value="ATP-DEPENDENT PERMEASE MDL1, MITOCHONDRIAL"/>
    <property type="match status" value="1"/>
</dbReference>
<dbReference type="PANTHER" id="PTHR43394:SF1">
    <property type="entry name" value="ATP-BINDING CASSETTE SUB-FAMILY B MEMBER 10, MITOCHONDRIAL"/>
    <property type="match status" value="1"/>
</dbReference>
<gene>
    <name evidence="12" type="ORF">CG419_08975</name>
</gene>
<dbReference type="InterPro" id="IPR011527">
    <property type="entry name" value="ABC1_TM_dom"/>
</dbReference>
<feature type="transmembrane region" description="Helical" evidence="9">
    <location>
        <begin position="153"/>
        <end position="172"/>
    </location>
</feature>
<keyword evidence="2" id="KW-0813">Transport</keyword>
<keyword evidence="4 9" id="KW-0812">Transmembrane</keyword>
<dbReference type="EMBL" id="CP022474">
    <property type="protein sequence ID" value="ASN60739.1"/>
    <property type="molecule type" value="Genomic_DNA"/>
</dbReference>
<evidence type="ECO:0000256" key="1">
    <source>
        <dbReference type="ARBA" id="ARBA00004651"/>
    </source>
</evidence>
<feature type="transmembrane region" description="Helical" evidence="9">
    <location>
        <begin position="257"/>
        <end position="283"/>
    </location>
</feature>
<dbReference type="GO" id="GO:0005886">
    <property type="term" value="C:plasma membrane"/>
    <property type="evidence" value="ECO:0007669"/>
    <property type="project" value="UniProtKB-SubCell"/>
</dbReference>
<dbReference type="GO" id="GO:0005524">
    <property type="term" value="F:ATP binding"/>
    <property type="evidence" value="ECO:0007669"/>
    <property type="project" value="UniProtKB-KW"/>
</dbReference>
<evidence type="ECO:0000256" key="8">
    <source>
        <dbReference type="ARBA" id="ARBA00023136"/>
    </source>
</evidence>
<dbReference type="PROSITE" id="PS50893">
    <property type="entry name" value="ABC_TRANSPORTER_2"/>
    <property type="match status" value="1"/>
</dbReference>
<keyword evidence="7 9" id="KW-1133">Transmembrane helix</keyword>
<evidence type="ECO:0000259" key="10">
    <source>
        <dbReference type="PROSITE" id="PS50893"/>
    </source>
</evidence>
<dbReference type="RefSeq" id="WP_089557074.1">
    <property type="nucleotide sequence ID" value="NZ_CP022474.1"/>
</dbReference>
<dbReference type="FunFam" id="3.40.50.300:FF:000287">
    <property type="entry name" value="Multidrug ABC transporter ATP-binding protein"/>
    <property type="match status" value="1"/>
</dbReference>
<name>A0AAC9URM8_LATCU</name>
<dbReference type="AlphaFoldDB" id="A0AAC9URM8"/>
<feature type="domain" description="ABC transporter" evidence="10">
    <location>
        <begin position="358"/>
        <end position="592"/>
    </location>
</feature>
<evidence type="ECO:0000256" key="4">
    <source>
        <dbReference type="ARBA" id="ARBA00022692"/>
    </source>
</evidence>
<keyword evidence="8 9" id="KW-0472">Membrane</keyword>
<evidence type="ECO:0000256" key="2">
    <source>
        <dbReference type="ARBA" id="ARBA00022448"/>
    </source>
</evidence>
<evidence type="ECO:0000313" key="13">
    <source>
        <dbReference type="Proteomes" id="UP000199749"/>
    </source>
</evidence>
<evidence type="ECO:0000256" key="3">
    <source>
        <dbReference type="ARBA" id="ARBA00022475"/>
    </source>
</evidence>
<dbReference type="InterPro" id="IPR039421">
    <property type="entry name" value="Type_1_exporter"/>
</dbReference>
<dbReference type="PROSITE" id="PS50929">
    <property type="entry name" value="ABC_TM1F"/>
    <property type="match status" value="1"/>
</dbReference>
<feature type="transmembrane region" description="Helical" evidence="9">
    <location>
        <begin position="78"/>
        <end position="103"/>
    </location>
</feature>
<dbReference type="GO" id="GO:0015421">
    <property type="term" value="F:ABC-type oligopeptide transporter activity"/>
    <property type="evidence" value="ECO:0007669"/>
    <property type="project" value="TreeGrafter"/>
</dbReference>
<dbReference type="Gene3D" id="1.20.1560.10">
    <property type="entry name" value="ABC transporter type 1, transmembrane domain"/>
    <property type="match status" value="1"/>
</dbReference>
<protein>
    <submittedName>
        <fullName evidence="12">Multidrug ABC transporter permease</fullName>
    </submittedName>
</protein>
<proteinExistence type="predicted"/>
<dbReference type="Gene3D" id="3.40.50.300">
    <property type="entry name" value="P-loop containing nucleotide triphosphate hydrolases"/>
    <property type="match status" value="1"/>
</dbReference>
<dbReference type="SMART" id="SM00382">
    <property type="entry name" value="AAA"/>
    <property type="match status" value="1"/>
</dbReference>